<gene>
    <name evidence="14" type="ORF">C1SCF055_LOCUS6615</name>
</gene>
<evidence type="ECO:0000313" key="15">
    <source>
        <dbReference type="EMBL" id="CAL1131949.1"/>
    </source>
</evidence>
<evidence type="ECO:0000313" key="14">
    <source>
        <dbReference type="EMBL" id="CAI3978574.1"/>
    </source>
</evidence>
<dbReference type="PROSITE" id="PS50994">
    <property type="entry name" value="INTEGRASE"/>
    <property type="match status" value="1"/>
</dbReference>
<organism evidence="14">
    <name type="scientific">Cladocopium goreaui</name>
    <dbReference type="NCBI Taxonomy" id="2562237"/>
    <lineage>
        <taxon>Eukaryota</taxon>
        <taxon>Sar</taxon>
        <taxon>Alveolata</taxon>
        <taxon>Dinophyceae</taxon>
        <taxon>Suessiales</taxon>
        <taxon>Symbiodiniaceae</taxon>
        <taxon>Cladocopium</taxon>
    </lineage>
</organism>
<evidence type="ECO:0000256" key="1">
    <source>
        <dbReference type="ARBA" id="ARBA00022722"/>
    </source>
</evidence>
<dbReference type="GO" id="GO:0006310">
    <property type="term" value="P:DNA recombination"/>
    <property type="evidence" value="ECO:0007669"/>
    <property type="project" value="UniProtKB-KW"/>
</dbReference>
<keyword evidence="8" id="KW-0548">Nucleotidyltransferase</keyword>
<comment type="caution">
    <text evidence="14">The sequence shown here is derived from an EMBL/GenBank/DDBJ whole genome shotgun (WGS) entry which is preliminary data.</text>
</comment>
<feature type="region of interest" description="Disordered" evidence="11">
    <location>
        <begin position="789"/>
        <end position="828"/>
    </location>
</feature>
<sequence>MQSHLRGIHGQLSDILADDATAALEEEIRTLRGRLAASEELLRLRRRAGHFDARTEALIADIARASTPGPVNVIQERASTVNLGQNSRADDGQAGRDSRGEARPSLEVSRADFESQSERGEEEQITEGPLEAIPVHDRPPFEPLPEATASESSWETGLRSQHSTVTVAHLQAENARLQEQMGQQMALMQQVLNTLQLSRLSETRLQASEKLHAEPLKSLPQLPEKVSAYAVHLQGEARTLSLAEDQDKSSNSNASKQQHHPGNSHAATKQMDELAARSAGVHNPRQDDNRQPAAARPCKFFSKASGCRKGGACSWRHAWLDPSSGRCFHCGSSAQKASACDRPTRSDGGPHKPLPAGKAKAAPKPSPKALPAPQTGISDASLAELVAKQVRTTMLELVSEARQRPASSGSAPSAQPELRGARLAQVVLPEDWRLLREVAVKVALGPDQTAFLDEHEELVSPQAGDTAMSLGRYIHALDLAFYWDRDDCDEPLARCFAAAVKDVEAEEHRRCGHHPSQPECEICRLADSRGRIHRHVPDDEKSRRVLALDLTGPHAAAEGGWRWALVAVFRPLEKGNPLPYVRWLLTKTQTEVTEAVASVVAQIQAEYEGKVVFRLHSDRGKQFVNKTLHQHTLQQGLWCTTTEGSDPRANGLAERYVGILKEKARAMLLDSRLDVKFWPWAMLHASYLPRKHAKGEEVPKDVPCFGAQVVVRQRQRDSNDFMPRGLSARYLGVCERIVGGSFVLYQSGSVGTTACARPVLSPGATQTPNIDFGRKFLGQIYADLVEEEQGEQGTHLGTQPQPDLSSEPPWQAVPRRRRLRGKQKAPPTWETLPLSSAFLALVENVGERGGDEVSAPAVLQAAVAMDPDSVAVDVPAKTVLASVGEEKAKWWQTGETELHGLQSHMTYVPIDAQHMRRLKAEGAEVLLAKAVWTLKPSSKLRVAVCGNFSEIWDVAVARPVLREAAGHKWAVGSLDIKSAFLNPMLPQDRVVIVTPPRVLVDMGLIPDGQYWLLSRALYGLRECPHLWAQKRDARLNA</sequence>
<protein>
    <submittedName>
        <fullName evidence="16">Copia protein (Gag-int-pol protein) [Cleaved into: Copia VLP protein Copia protease ]</fullName>
    </submittedName>
</protein>
<evidence type="ECO:0000256" key="4">
    <source>
        <dbReference type="ARBA" id="ARBA00022801"/>
    </source>
</evidence>
<feature type="region of interest" description="Disordered" evidence="11">
    <location>
        <begin position="242"/>
        <end position="267"/>
    </location>
</feature>
<dbReference type="PANTHER" id="PTHR42648:SF11">
    <property type="entry name" value="TRANSPOSON TY4-P GAG-POL POLYPROTEIN"/>
    <property type="match status" value="1"/>
</dbReference>
<keyword evidence="9" id="KW-0233">DNA recombination</keyword>
<keyword evidence="16" id="KW-0645">Protease</keyword>
<evidence type="ECO:0000256" key="9">
    <source>
        <dbReference type="ARBA" id="ARBA00023172"/>
    </source>
</evidence>
<dbReference type="InterPro" id="IPR039537">
    <property type="entry name" value="Retrotran_Ty1/copia-like"/>
</dbReference>
<feature type="compositionally biased region" description="Low complexity" evidence="11">
    <location>
        <begin position="354"/>
        <end position="363"/>
    </location>
</feature>
<dbReference type="EMBL" id="CAMXCT010000422">
    <property type="protein sequence ID" value="CAI3978574.1"/>
    <property type="molecule type" value="Genomic_DNA"/>
</dbReference>
<keyword evidence="6" id="KW-0229">DNA integration</keyword>
<name>A0A9P1FIP4_9DINO</name>
<keyword evidence="10" id="KW-0863">Zinc-finger</keyword>
<keyword evidence="10" id="KW-0862">Zinc</keyword>
<dbReference type="EMBL" id="CAMXCT020000422">
    <property type="protein sequence ID" value="CAL1131949.1"/>
    <property type="molecule type" value="Genomic_DNA"/>
</dbReference>
<evidence type="ECO:0000256" key="10">
    <source>
        <dbReference type="PROSITE-ProRule" id="PRU00723"/>
    </source>
</evidence>
<feature type="region of interest" description="Disordered" evidence="11">
    <location>
        <begin position="276"/>
        <end position="295"/>
    </location>
</feature>
<dbReference type="Gene3D" id="3.30.420.10">
    <property type="entry name" value="Ribonuclease H-like superfamily/Ribonuclease H"/>
    <property type="match status" value="1"/>
</dbReference>
<evidence type="ECO:0000256" key="7">
    <source>
        <dbReference type="ARBA" id="ARBA00022918"/>
    </source>
</evidence>
<evidence type="ECO:0000313" key="17">
    <source>
        <dbReference type="Proteomes" id="UP001152797"/>
    </source>
</evidence>
<feature type="compositionally biased region" description="Polar residues" evidence="11">
    <location>
        <begin position="791"/>
        <end position="804"/>
    </location>
</feature>
<keyword evidence="8" id="KW-0808">Transferase</keyword>
<dbReference type="OrthoDB" id="424428at2759"/>
<dbReference type="InterPro" id="IPR000571">
    <property type="entry name" value="Znf_CCCH"/>
</dbReference>
<evidence type="ECO:0000259" key="12">
    <source>
        <dbReference type="PROSITE" id="PS50103"/>
    </source>
</evidence>
<dbReference type="GO" id="GO:0006508">
    <property type="term" value="P:proteolysis"/>
    <property type="evidence" value="ECO:0007669"/>
    <property type="project" value="UniProtKB-KW"/>
</dbReference>
<evidence type="ECO:0000256" key="3">
    <source>
        <dbReference type="ARBA" id="ARBA00022759"/>
    </source>
</evidence>
<evidence type="ECO:0000313" key="16">
    <source>
        <dbReference type="EMBL" id="CAL4765886.1"/>
    </source>
</evidence>
<dbReference type="AlphaFoldDB" id="A0A9P1FIP4"/>
<dbReference type="EMBL" id="CAMXCT030000422">
    <property type="protein sequence ID" value="CAL4765886.1"/>
    <property type="molecule type" value="Genomic_DNA"/>
</dbReference>
<keyword evidence="1" id="KW-0540">Nuclease</keyword>
<feature type="compositionally biased region" description="Basic residues" evidence="11">
    <location>
        <begin position="814"/>
        <end position="823"/>
    </location>
</feature>
<evidence type="ECO:0000259" key="13">
    <source>
        <dbReference type="PROSITE" id="PS50994"/>
    </source>
</evidence>
<feature type="domain" description="Integrase catalytic" evidence="13">
    <location>
        <begin position="533"/>
        <end position="707"/>
    </location>
</feature>
<dbReference type="GO" id="GO:0008233">
    <property type="term" value="F:peptidase activity"/>
    <property type="evidence" value="ECO:0007669"/>
    <property type="project" value="UniProtKB-KW"/>
</dbReference>
<feature type="zinc finger region" description="C3H1-type" evidence="10">
    <location>
        <begin position="292"/>
        <end position="320"/>
    </location>
</feature>
<dbReference type="GO" id="GO:0004519">
    <property type="term" value="F:endonuclease activity"/>
    <property type="evidence" value="ECO:0007669"/>
    <property type="project" value="UniProtKB-KW"/>
</dbReference>
<dbReference type="InterPro" id="IPR036397">
    <property type="entry name" value="RNaseH_sf"/>
</dbReference>
<feature type="domain" description="C3H1-type" evidence="12">
    <location>
        <begin position="292"/>
        <end position="320"/>
    </location>
</feature>
<evidence type="ECO:0000256" key="5">
    <source>
        <dbReference type="ARBA" id="ARBA00022842"/>
    </source>
</evidence>
<feature type="compositionally biased region" description="Basic and acidic residues" evidence="11">
    <location>
        <begin position="88"/>
        <end position="119"/>
    </location>
</feature>
<keyword evidence="5" id="KW-0460">Magnesium</keyword>
<keyword evidence="2 10" id="KW-0479">Metal-binding</keyword>
<dbReference type="PANTHER" id="PTHR42648">
    <property type="entry name" value="TRANSPOSASE, PUTATIVE-RELATED"/>
    <property type="match status" value="1"/>
</dbReference>
<dbReference type="InterPro" id="IPR001584">
    <property type="entry name" value="Integrase_cat-core"/>
</dbReference>
<dbReference type="GO" id="GO:0008270">
    <property type="term" value="F:zinc ion binding"/>
    <property type="evidence" value="ECO:0007669"/>
    <property type="project" value="UniProtKB-KW"/>
</dbReference>
<feature type="region of interest" description="Disordered" evidence="11">
    <location>
        <begin position="79"/>
        <end position="156"/>
    </location>
</feature>
<dbReference type="GO" id="GO:0003964">
    <property type="term" value="F:RNA-directed DNA polymerase activity"/>
    <property type="evidence" value="ECO:0007669"/>
    <property type="project" value="UniProtKB-KW"/>
</dbReference>
<evidence type="ECO:0000256" key="8">
    <source>
        <dbReference type="ARBA" id="ARBA00022932"/>
    </source>
</evidence>
<keyword evidence="3" id="KW-0255">Endonuclease</keyword>
<reference evidence="14" key="1">
    <citation type="submission" date="2022-10" db="EMBL/GenBank/DDBJ databases">
        <authorList>
            <person name="Chen Y."/>
            <person name="Dougan E. K."/>
            <person name="Chan C."/>
            <person name="Rhodes N."/>
            <person name="Thang M."/>
        </authorList>
    </citation>
    <scope>NUCLEOTIDE SEQUENCE</scope>
</reference>
<reference evidence="15" key="2">
    <citation type="submission" date="2024-04" db="EMBL/GenBank/DDBJ databases">
        <authorList>
            <person name="Chen Y."/>
            <person name="Shah S."/>
            <person name="Dougan E. K."/>
            <person name="Thang M."/>
            <person name="Chan C."/>
        </authorList>
    </citation>
    <scope>NUCLEOTIDE SEQUENCE [LARGE SCALE GENOMIC DNA]</scope>
</reference>
<accession>A0A9P1FIP4</accession>
<keyword evidence="17" id="KW-1185">Reference proteome</keyword>
<keyword evidence="8" id="KW-0239">DNA-directed DNA polymerase</keyword>
<keyword evidence="4" id="KW-0378">Hydrolase</keyword>
<dbReference type="PROSITE" id="PS50103">
    <property type="entry name" value="ZF_C3H1"/>
    <property type="match status" value="1"/>
</dbReference>
<dbReference type="GO" id="GO:0003676">
    <property type="term" value="F:nucleic acid binding"/>
    <property type="evidence" value="ECO:0007669"/>
    <property type="project" value="InterPro"/>
</dbReference>
<evidence type="ECO:0000256" key="6">
    <source>
        <dbReference type="ARBA" id="ARBA00022908"/>
    </source>
</evidence>
<keyword evidence="7" id="KW-0695">RNA-directed DNA polymerase</keyword>
<dbReference type="InterPro" id="IPR012337">
    <property type="entry name" value="RNaseH-like_sf"/>
</dbReference>
<feature type="region of interest" description="Disordered" evidence="11">
    <location>
        <begin position="338"/>
        <end position="375"/>
    </location>
</feature>
<dbReference type="SUPFAM" id="SSF53098">
    <property type="entry name" value="Ribonuclease H-like"/>
    <property type="match status" value="1"/>
</dbReference>
<dbReference type="Proteomes" id="UP001152797">
    <property type="component" value="Unassembled WGS sequence"/>
</dbReference>
<dbReference type="GO" id="GO:0015074">
    <property type="term" value="P:DNA integration"/>
    <property type="evidence" value="ECO:0007669"/>
    <property type="project" value="UniProtKB-KW"/>
</dbReference>
<dbReference type="GO" id="GO:0003887">
    <property type="term" value="F:DNA-directed DNA polymerase activity"/>
    <property type="evidence" value="ECO:0007669"/>
    <property type="project" value="UniProtKB-KW"/>
</dbReference>
<proteinExistence type="predicted"/>
<evidence type="ECO:0000256" key="2">
    <source>
        <dbReference type="ARBA" id="ARBA00022723"/>
    </source>
</evidence>
<evidence type="ECO:0000256" key="11">
    <source>
        <dbReference type="SAM" id="MobiDB-lite"/>
    </source>
</evidence>